<dbReference type="Proteomes" id="UP000824998">
    <property type="component" value="Unassembled WGS sequence"/>
</dbReference>
<feature type="region of interest" description="Disordered" evidence="2">
    <location>
        <begin position="129"/>
        <end position="170"/>
    </location>
</feature>
<dbReference type="PANTHER" id="PTHR28006">
    <property type="entry name" value="MONOPOLIN COMPLEX SUBUNIT CSM1"/>
    <property type="match status" value="1"/>
</dbReference>
<evidence type="ECO:0000256" key="2">
    <source>
        <dbReference type="SAM" id="MobiDB-lite"/>
    </source>
</evidence>
<dbReference type="AlphaFoldDB" id="A0A9P7YDQ0"/>
<dbReference type="GO" id="GO:0045144">
    <property type="term" value="P:meiotic sister chromatid segregation"/>
    <property type="evidence" value="ECO:0007669"/>
    <property type="project" value="TreeGrafter"/>
</dbReference>
<dbReference type="CDD" id="cd23787">
    <property type="entry name" value="RWD_CSM1"/>
    <property type="match status" value="1"/>
</dbReference>
<protein>
    <submittedName>
        <fullName evidence="4">Chromosome segregation protein Csm1/Pcs1-domain-containing protein</fullName>
    </submittedName>
</protein>
<dbReference type="InterPro" id="IPR020981">
    <property type="entry name" value="Csm1/Pcs1_C"/>
</dbReference>
<name>A0A9P7YDQ0_9HELO</name>
<dbReference type="GO" id="GO:0072686">
    <property type="term" value="C:mitotic spindle"/>
    <property type="evidence" value="ECO:0007669"/>
    <property type="project" value="TreeGrafter"/>
</dbReference>
<accession>A0A9P7YDQ0</accession>
<dbReference type="InterPro" id="IPR040349">
    <property type="entry name" value="Csm1/Pcs1"/>
</dbReference>
<evidence type="ECO:0000313" key="5">
    <source>
        <dbReference type="Proteomes" id="UP000824998"/>
    </source>
</evidence>
<dbReference type="PANTHER" id="PTHR28006:SF1">
    <property type="entry name" value="MONOPOLIN COMPLEX SUBUNIT CSM1"/>
    <property type="match status" value="1"/>
</dbReference>
<dbReference type="Gene3D" id="3.90.1150.80">
    <property type="match status" value="1"/>
</dbReference>
<evidence type="ECO:0000256" key="1">
    <source>
        <dbReference type="SAM" id="Coils"/>
    </source>
</evidence>
<comment type="caution">
    <text evidence="4">The sequence shown here is derived from an EMBL/GenBank/DDBJ whole genome shotgun (WGS) entry which is preliminary data.</text>
</comment>
<dbReference type="GO" id="GO:0034506">
    <property type="term" value="C:chromosome, centromeric core domain"/>
    <property type="evidence" value="ECO:0007669"/>
    <property type="project" value="TreeGrafter"/>
</dbReference>
<dbReference type="GO" id="GO:0033551">
    <property type="term" value="C:monopolin complex"/>
    <property type="evidence" value="ECO:0007669"/>
    <property type="project" value="InterPro"/>
</dbReference>
<organism evidence="4 5">
    <name type="scientific">Amylocarpus encephaloides</name>
    <dbReference type="NCBI Taxonomy" id="45428"/>
    <lineage>
        <taxon>Eukaryota</taxon>
        <taxon>Fungi</taxon>
        <taxon>Dikarya</taxon>
        <taxon>Ascomycota</taxon>
        <taxon>Pezizomycotina</taxon>
        <taxon>Leotiomycetes</taxon>
        <taxon>Helotiales</taxon>
        <taxon>Helotiales incertae sedis</taxon>
        <taxon>Amylocarpus</taxon>
    </lineage>
</organism>
<feature type="coiled-coil region" evidence="1">
    <location>
        <begin position="263"/>
        <end position="290"/>
    </location>
</feature>
<dbReference type="GO" id="GO:0051315">
    <property type="term" value="P:attachment of mitotic spindle microtubules to kinetochore"/>
    <property type="evidence" value="ECO:0007669"/>
    <property type="project" value="TreeGrafter"/>
</dbReference>
<dbReference type="GO" id="GO:1990644">
    <property type="term" value="F:microtubule site clamp"/>
    <property type="evidence" value="ECO:0007669"/>
    <property type="project" value="TreeGrafter"/>
</dbReference>
<dbReference type="InterPro" id="IPR038608">
    <property type="entry name" value="Csm1/Pcs1_C_sf"/>
</dbReference>
<proteinExistence type="predicted"/>
<dbReference type="Pfam" id="PF12539">
    <property type="entry name" value="Csm1"/>
    <property type="match status" value="1"/>
</dbReference>
<dbReference type="FunFam" id="3.90.1150.80:FF:000001">
    <property type="entry name" value="Chromosome segregation protein (Pcs1)"/>
    <property type="match status" value="1"/>
</dbReference>
<reference evidence="4" key="1">
    <citation type="journal article" date="2021" name="IMA Fungus">
        <title>Genomic characterization of three marine fungi, including Emericellopsis atlantica sp. nov. with signatures of a generalist lifestyle and marine biomass degradation.</title>
        <authorList>
            <person name="Hagestad O.C."/>
            <person name="Hou L."/>
            <person name="Andersen J.H."/>
            <person name="Hansen E.H."/>
            <person name="Altermark B."/>
            <person name="Li C."/>
            <person name="Kuhnert E."/>
            <person name="Cox R.J."/>
            <person name="Crous P.W."/>
            <person name="Spatafora J.W."/>
            <person name="Lail K."/>
            <person name="Amirebrahimi M."/>
            <person name="Lipzen A."/>
            <person name="Pangilinan J."/>
            <person name="Andreopoulos W."/>
            <person name="Hayes R.D."/>
            <person name="Ng V."/>
            <person name="Grigoriev I.V."/>
            <person name="Jackson S.A."/>
            <person name="Sutton T.D.S."/>
            <person name="Dobson A.D.W."/>
            <person name="Rama T."/>
        </authorList>
    </citation>
    <scope>NUCLEOTIDE SEQUENCE</scope>
    <source>
        <strain evidence="4">TRa018bII</strain>
    </source>
</reference>
<keyword evidence="5" id="KW-1185">Reference proteome</keyword>
<gene>
    <name evidence="4" type="ORF">BJ875DRAFT_470184</name>
</gene>
<feature type="domain" description="Monopolin complex subunit Csm1/Pcs1 C-terminal" evidence="3">
    <location>
        <begin position="407"/>
        <end position="498"/>
    </location>
</feature>
<keyword evidence="1" id="KW-0175">Coiled coil</keyword>
<feature type="compositionally biased region" description="Basic and acidic residues" evidence="2">
    <location>
        <begin position="146"/>
        <end position="155"/>
    </location>
</feature>
<feature type="compositionally biased region" description="Basic and acidic residues" evidence="2">
    <location>
        <begin position="229"/>
        <end position="239"/>
    </location>
</feature>
<dbReference type="EMBL" id="MU251617">
    <property type="protein sequence ID" value="KAG9231215.1"/>
    <property type="molecule type" value="Genomic_DNA"/>
</dbReference>
<evidence type="ECO:0000313" key="4">
    <source>
        <dbReference type="EMBL" id="KAG9231215.1"/>
    </source>
</evidence>
<sequence length="515" mass="56739">MSKTKQRNVTLLGLIDSDLEDELLGRCDTKSTSRILPATEQTIKKGRGRPKIAPMKVTKSQASARRSSGRLEAKGKKPVARRGRRPALADKTNQQDAQETEEVDEFAKGDVVMEDVVVEESVVMAKTVEGAAGRRKAPSKSVPVVEIKKSLEKPKSRPGRKKAVSKQQLNEDPCPEKVILESQVPEIEIDASMMDIIEESVAATAHNAKAGSRYVQHSVQRRRAGSTSDTERGDPSLRRKLGDMTKKYDALHIKYQDLREIGVKEAERTYDRLKKQCEEKEKTFNKLLASMEADITTANSQAKESKALKKNVNAKSTEIVLLQAQITQLNTSLAGSKAETMALLAEKKTLSADNKSLSAKLAANRAVAVAVESATEKSRVPGSAVKANGGIRLVGSVEAAQTAAYAQLKEDLYCDLTGLIIRSVKREENEDVFDCIQTGRNGTLHFKLQVANEDNEGYEDAEFHYIPQLDPSRDKAMIELFTELSADYLVDEVSFTRDKAGAFYARVVDILTKKV</sequence>
<evidence type="ECO:0000259" key="3">
    <source>
        <dbReference type="Pfam" id="PF12539"/>
    </source>
</evidence>
<feature type="compositionally biased region" description="Basic residues" evidence="2">
    <location>
        <begin position="76"/>
        <end position="85"/>
    </location>
</feature>
<dbReference type="GO" id="GO:0005730">
    <property type="term" value="C:nucleolus"/>
    <property type="evidence" value="ECO:0007669"/>
    <property type="project" value="TreeGrafter"/>
</dbReference>
<feature type="region of interest" description="Disordered" evidence="2">
    <location>
        <begin position="38"/>
        <end position="104"/>
    </location>
</feature>
<feature type="region of interest" description="Disordered" evidence="2">
    <location>
        <begin position="212"/>
        <end position="239"/>
    </location>
</feature>
<dbReference type="OrthoDB" id="2431049at2759"/>